<accession>A0ABT0BNJ4</accession>
<proteinExistence type="predicted"/>
<protein>
    <submittedName>
        <fullName evidence="1">Uncharacterized protein</fullName>
    </submittedName>
</protein>
<dbReference type="EMBL" id="JALHLG010000007">
    <property type="protein sequence ID" value="MCJ2186619.1"/>
    <property type="molecule type" value="Genomic_DNA"/>
</dbReference>
<dbReference type="Proteomes" id="UP001202281">
    <property type="component" value="Unassembled WGS sequence"/>
</dbReference>
<reference evidence="1 2" key="1">
    <citation type="submission" date="2022-04" db="EMBL/GenBank/DDBJ databases">
        <title>Identification of a novel bacterium isolated from mangrove sediments.</title>
        <authorList>
            <person name="Pan X."/>
        </authorList>
    </citation>
    <scope>NUCLEOTIDE SEQUENCE [LARGE SCALE GENOMIC DNA]</scope>
    <source>
        <strain evidence="1 2">B2638</strain>
    </source>
</reference>
<organism evidence="1 2">
    <name type="scientific">Novosphingobium beihaiensis</name>
    <dbReference type="NCBI Taxonomy" id="2930389"/>
    <lineage>
        <taxon>Bacteria</taxon>
        <taxon>Pseudomonadati</taxon>
        <taxon>Pseudomonadota</taxon>
        <taxon>Alphaproteobacteria</taxon>
        <taxon>Sphingomonadales</taxon>
        <taxon>Sphingomonadaceae</taxon>
        <taxon>Novosphingobium</taxon>
    </lineage>
</organism>
<keyword evidence="2" id="KW-1185">Reference proteome</keyword>
<comment type="caution">
    <text evidence="1">The sequence shown here is derived from an EMBL/GenBank/DDBJ whole genome shotgun (WGS) entry which is preliminary data.</text>
</comment>
<gene>
    <name evidence="1" type="ORF">MTR66_07300</name>
</gene>
<evidence type="ECO:0000313" key="1">
    <source>
        <dbReference type="EMBL" id="MCJ2186619.1"/>
    </source>
</evidence>
<name>A0ABT0BNJ4_9SPHN</name>
<dbReference type="RefSeq" id="WP_243919249.1">
    <property type="nucleotide sequence ID" value="NZ_JALHLG010000007.1"/>
</dbReference>
<evidence type="ECO:0000313" key="2">
    <source>
        <dbReference type="Proteomes" id="UP001202281"/>
    </source>
</evidence>
<sequence length="46" mass="4837">MKSAYRPVSAGINCMQTALQHPVVNAPMDISLVKPAKGLKIDAVTA</sequence>